<keyword evidence="2" id="KW-1185">Reference proteome</keyword>
<name>A0AAD7MVD0_9AGAR</name>
<dbReference type="Proteomes" id="UP001215598">
    <property type="component" value="Unassembled WGS sequence"/>
</dbReference>
<dbReference type="PANTHER" id="PTHR34615:SF1">
    <property type="entry name" value="PX DOMAIN-CONTAINING PROTEIN"/>
    <property type="match status" value="1"/>
</dbReference>
<organism evidence="1 2">
    <name type="scientific">Mycena metata</name>
    <dbReference type="NCBI Taxonomy" id="1033252"/>
    <lineage>
        <taxon>Eukaryota</taxon>
        <taxon>Fungi</taxon>
        <taxon>Dikarya</taxon>
        <taxon>Basidiomycota</taxon>
        <taxon>Agaricomycotina</taxon>
        <taxon>Agaricomycetes</taxon>
        <taxon>Agaricomycetidae</taxon>
        <taxon>Agaricales</taxon>
        <taxon>Marasmiineae</taxon>
        <taxon>Mycenaceae</taxon>
        <taxon>Mycena</taxon>
    </lineage>
</organism>
<dbReference type="EMBL" id="JARKIB010000131">
    <property type="protein sequence ID" value="KAJ7734636.1"/>
    <property type="molecule type" value="Genomic_DNA"/>
</dbReference>
<protein>
    <submittedName>
        <fullName evidence="1">Uncharacterized protein</fullName>
    </submittedName>
</protein>
<gene>
    <name evidence="1" type="ORF">B0H16DRAFT_1767134</name>
</gene>
<accession>A0AAD7MVD0</accession>
<comment type="caution">
    <text evidence="1">The sequence shown here is derived from an EMBL/GenBank/DDBJ whole genome shotgun (WGS) entry which is preliminary data.</text>
</comment>
<dbReference type="PANTHER" id="PTHR34615">
    <property type="entry name" value="PX DOMAIN-CONTAINING PROTEIN"/>
    <property type="match status" value="1"/>
</dbReference>
<reference evidence="1" key="1">
    <citation type="submission" date="2023-03" db="EMBL/GenBank/DDBJ databases">
        <title>Massive genome expansion in bonnet fungi (Mycena s.s.) driven by repeated elements and novel gene families across ecological guilds.</title>
        <authorList>
            <consortium name="Lawrence Berkeley National Laboratory"/>
            <person name="Harder C.B."/>
            <person name="Miyauchi S."/>
            <person name="Viragh M."/>
            <person name="Kuo A."/>
            <person name="Thoen E."/>
            <person name="Andreopoulos B."/>
            <person name="Lu D."/>
            <person name="Skrede I."/>
            <person name="Drula E."/>
            <person name="Henrissat B."/>
            <person name="Morin E."/>
            <person name="Kohler A."/>
            <person name="Barry K."/>
            <person name="LaButti K."/>
            <person name="Morin E."/>
            <person name="Salamov A."/>
            <person name="Lipzen A."/>
            <person name="Mereny Z."/>
            <person name="Hegedus B."/>
            <person name="Baldrian P."/>
            <person name="Stursova M."/>
            <person name="Weitz H."/>
            <person name="Taylor A."/>
            <person name="Grigoriev I.V."/>
            <person name="Nagy L.G."/>
            <person name="Martin F."/>
            <person name="Kauserud H."/>
        </authorList>
    </citation>
    <scope>NUCLEOTIDE SEQUENCE</scope>
    <source>
        <strain evidence="1">CBHHK182m</strain>
    </source>
</reference>
<proteinExistence type="predicted"/>
<evidence type="ECO:0000313" key="1">
    <source>
        <dbReference type="EMBL" id="KAJ7734636.1"/>
    </source>
</evidence>
<dbReference type="AlphaFoldDB" id="A0AAD7MVD0"/>
<sequence>MPFSRVRQFFCHILTPLFEMGDGNIFHAHQTIADGADDTESYLALCTQFTSRPQTACAPIGGHQITLDWLGKLNPSDCLDQFRFYADELVHLAAIMKIPEIFRPKSRYAFPRVEALALLLARFKSAGDISDLSRRYNRSQSAISQLVNELVEFLDNRWHHLLDFDHNFLLSPARMQEYADAIHAAGAPLDSVWCFIDCTIRAICRPGFWQ</sequence>
<evidence type="ECO:0000313" key="2">
    <source>
        <dbReference type="Proteomes" id="UP001215598"/>
    </source>
</evidence>